<protein>
    <submittedName>
        <fullName evidence="1">Glycosyltransferase family 4 protein</fullName>
    </submittedName>
</protein>
<evidence type="ECO:0000313" key="1">
    <source>
        <dbReference type="EMBL" id="QIE58991.1"/>
    </source>
</evidence>
<proteinExistence type="predicted"/>
<gene>
    <name evidence="1" type="ORF">G5B37_05270</name>
</gene>
<dbReference type="GO" id="GO:0016740">
    <property type="term" value="F:transferase activity"/>
    <property type="evidence" value="ECO:0007669"/>
    <property type="project" value="UniProtKB-KW"/>
</dbReference>
<dbReference type="Proteomes" id="UP000505306">
    <property type="component" value="Chromosome"/>
</dbReference>
<dbReference type="KEGG" id="mgel:G5B37_05270"/>
<name>A0A6G6GMR7_9FLAO</name>
<evidence type="ECO:0000313" key="2">
    <source>
        <dbReference type="Proteomes" id="UP000505306"/>
    </source>
</evidence>
<accession>A0A6G6GMR7</accession>
<dbReference type="EMBL" id="CP049057">
    <property type="protein sequence ID" value="QIE58991.1"/>
    <property type="molecule type" value="Genomic_DNA"/>
</dbReference>
<dbReference type="AlphaFoldDB" id="A0A6G6GMR7"/>
<dbReference type="Pfam" id="PF13692">
    <property type="entry name" value="Glyco_trans_1_4"/>
    <property type="match status" value="1"/>
</dbReference>
<keyword evidence="2" id="KW-1185">Reference proteome</keyword>
<organism evidence="1 2">
    <name type="scientific">Rasiella rasia</name>
    <dbReference type="NCBI Taxonomy" id="2744027"/>
    <lineage>
        <taxon>Bacteria</taxon>
        <taxon>Pseudomonadati</taxon>
        <taxon>Bacteroidota</taxon>
        <taxon>Flavobacteriia</taxon>
        <taxon>Flavobacteriales</taxon>
        <taxon>Flavobacteriaceae</taxon>
        <taxon>Rasiella</taxon>
    </lineage>
</organism>
<reference evidence="1 2" key="1">
    <citation type="submission" date="2020-02" db="EMBL/GenBank/DDBJ databases">
        <title>Complete genome sequence of Flavobacteriaceae bacterium.</title>
        <authorList>
            <person name="Kim S.-J."/>
            <person name="Kim Y.-S."/>
            <person name="Kim K.-H."/>
        </authorList>
    </citation>
    <scope>NUCLEOTIDE SEQUENCE [LARGE SCALE GENOMIC DNA]</scope>
    <source>
        <strain evidence="1 2">RR4-40</strain>
    </source>
</reference>
<keyword evidence="1" id="KW-0808">Transferase</keyword>
<sequence>MHKQLLIIGHTYPEPSTTAAGSRMMQLIDLFTAQGCMISFASTAGISERSEDLATANISTHAISLNDASLNVLLKEVVPDIVLFDRFVTEEQFGWRVTEVCPNAVQILDTEDLHFLRKAREEAFKKGIAVTEAILFTDTAKREIASILRCDMSLIISEIELELLTHTFKVPSGLLFYLPLLVAAEISEDKIHALATFRNRQHFVALGNLKHAPNVASVQLLKQHIWPKLRHNLPQAELHIYGAYAPKQIQEMHSPKDGFLIMGWAPKISEVLENAKVQLAPLPFGAGLKGKLIDAMRYGLPTITTPIGAEGMFKDENAPGFIANTWEAFIEESIRLYTNEPIWATAQDRGFNILKNRFQRSFFEVSFQKEIRHLLNTIHQHRRKHFIGQILQHQSMQATKYLSKWIEAKNSKDR</sequence>
<dbReference type="Gene3D" id="3.40.50.2000">
    <property type="entry name" value="Glycogen Phosphorylase B"/>
    <property type="match status" value="1"/>
</dbReference>
<dbReference type="RefSeq" id="WP_164679022.1">
    <property type="nucleotide sequence ID" value="NZ_CP049057.1"/>
</dbReference>
<dbReference type="SUPFAM" id="SSF53756">
    <property type="entry name" value="UDP-Glycosyltransferase/glycogen phosphorylase"/>
    <property type="match status" value="1"/>
</dbReference>